<evidence type="ECO:0000313" key="8">
    <source>
        <dbReference type="EMBL" id="ASD64126.1"/>
    </source>
</evidence>
<dbReference type="EMBL" id="CP020946">
    <property type="protein sequence ID" value="ASD64126.1"/>
    <property type="molecule type" value="Genomic_DNA"/>
</dbReference>
<dbReference type="Pfam" id="PF03462">
    <property type="entry name" value="PCRF"/>
    <property type="match status" value="1"/>
</dbReference>
<keyword evidence="3 4" id="KW-0648">Protein biosynthesis</keyword>
<evidence type="ECO:0000256" key="5">
    <source>
        <dbReference type="NCBIfam" id="TIGR00020"/>
    </source>
</evidence>
<sequence>MCVSPILSPPRDFPLPSLGGVFLDRLGPVITLGLCLSLLKPLKLKVKSCLSKPSRRSFGGIFDLDRKKKRLEEISIQAENPAIWEKPAEMQKLNKEKALLEKAVGEFDTFAGRLSDAKVLLEMAEEAQDEGSFSEAKGEVVALEKLGEELELKRVLNGELDSNSAYLSINSGAGGTESCDWASMLLRMYTRYADKHDFKVQIIEMTEGEGAGIKSCTLLIEGPYAYGYLKAESGVHRLVRISPFDSNARRHTSFASVFAWAEVDDDINIEVRPEDLKVDTFRASGAGGQHVNRTDSAVRMTHIPTGVIVTCQVERSQIQNREKALKMLKARLYEMEIEKRNAEKDAMNSQKKANEWGSQIRSYVMHPYQMVKDHRTDHETNQVDDVMDGDLDGFIMSYLKSTLTAESQPS</sequence>
<evidence type="ECO:0000256" key="2">
    <source>
        <dbReference type="ARBA" id="ARBA00022481"/>
    </source>
</evidence>
<comment type="PTM">
    <text evidence="4">Methylated by PrmC. Methylation increases the termination efficiency of RF2.</text>
</comment>
<accession>A0A1Z3N9J7</accession>
<evidence type="ECO:0000256" key="6">
    <source>
        <dbReference type="SAM" id="Coils"/>
    </source>
</evidence>
<dbReference type="InterPro" id="IPR004374">
    <property type="entry name" value="PrfB"/>
</dbReference>
<dbReference type="InterPro" id="IPR045853">
    <property type="entry name" value="Pep_chain_release_fac_I_sf"/>
</dbReference>
<evidence type="ECO:0000256" key="4">
    <source>
        <dbReference type="HAMAP-Rule" id="MF_00094"/>
    </source>
</evidence>
<dbReference type="AlphaFoldDB" id="A0A1Z3N9J7"/>
<keyword evidence="6" id="KW-0175">Coiled coil</keyword>
<dbReference type="PANTHER" id="PTHR43116:SF3">
    <property type="entry name" value="CLASS I PEPTIDE CHAIN RELEASE FACTOR"/>
    <property type="match status" value="1"/>
</dbReference>
<dbReference type="PANTHER" id="PTHR43116">
    <property type="entry name" value="PEPTIDE CHAIN RELEASE FACTOR 2"/>
    <property type="match status" value="1"/>
</dbReference>
<dbReference type="InterPro" id="IPR005139">
    <property type="entry name" value="PCRF"/>
</dbReference>
<dbReference type="GO" id="GO:0016149">
    <property type="term" value="F:translation release factor activity, codon specific"/>
    <property type="evidence" value="ECO:0007669"/>
    <property type="project" value="UniProtKB-UniRule"/>
</dbReference>
<comment type="function">
    <text evidence="4">Peptide chain release factor 2 directs the termination of translation in response to the peptide chain termination codons UGA and UAA.</text>
</comment>
<dbReference type="Gene3D" id="1.20.58.410">
    <property type="entry name" value="Release factor"/>
    <property type="match status" value="1"/>
</dbReference>
<dbReference type="PROSITE" id="PS00745">
    <property type="entry name" value="RF_PROK_I"/>
    <property type="match status" value="1"/>
</dbReference>
<feature type="coiled-coil region" evidence="6">
    <location>
        <begin position="318"/>
        <end position="352"/>
    </location>
</feature>
<dbReference type="GO" id="GO:0005737">
    <property type="term" value="C:cytoplasm"/>
    <property type="evidence" value="ECO:0007669"/>
    <property type="project" value="UniProtKB-SubCell"/>
</dbReference>
<evidence type="ECO:0000259" key="7">
    <source>
        <dbReference type="PROSITE" id="PS00745"/>
    </source>
</evidence>
<dbReference type="HAMAP" id="MF_00094">
    <property type="entry name" value="Rel_fac_2"/>
    <property type="match status" value="1"/>
</dbReference>
<dbReference type="Gene3D" id="3.30.70.1660">
    <property type="match status" value="1"/>
</dbReference>
<organism evidence="8 9">
    <name type="scientific">Bdellovibrio bacteriovorus</name>
    <dbReference type="NCBI Taxonomy" id="959"/>
    <lineage>
        <taxon>Bacteria</taxon>
        <taxon>Pseudomonadati</taxon>
        <taxon>Bdellovibrionota</taxon>
        <taxon>Bdellovibrionia</taxon>
        <taxon>Bdellovibrionales</taxon>
        <taxon>Pseudobdellovibrionaceae</taxon>
        <taxon>Bdellovibrio</taxon>
    </lineage>
</organism>
<proteinExistence type="inferred from homology"/>
<gene>
    <name evidence="4" type="primary">prfB</name>
    <name evidence="8" type="ORF">B9G79_11385</name>
</gene>
<evidence type="ECO:0000256" key="3">
    <source>
        <dbReference type="ARBA" id="ARBA00022917"/>
    </source>
</evidence>
<comment type="subcellular location">
    <subcellularLocation>
        <location evidence="4">Cytoplasm</location>
    </subcellularLocation>
</comment>
<keyword evidence="4" id="KW-0963">Cytoplasm</keyword>
<dbReference type="Gene3D" id="3.30.160.20">
    <property type="match status" value="1"/>
</dbReference>
<evidence type="ECO:0000313" key="9">
    <source>
        <dbReference type="Proteomes" id="UP000197003"/>
    </source>
</evidence>
<feature type="domain" description="Prokaryotic-type class I peptide chain release factors" evidence="7">
    <location>
        <begin position="282"/>
        <end position="298"/>
    </location>
</feature>
<keyword evidence="2 4" id="KW-0488">Methylation</keyword>
<comment type="similarity">
    <text evidence="1 4">Belongs to the prokaryotic/mitochondrial release factor family.</text>
</comment>
<dbReference type="NCBIfam" id="TIGR00020">
    <property type="entry name" value="prfB"/>
    <property type="match status" value="1"/>
</dbReference>
<feature type="modified residue" description="N5-methylglutamine" evidence="4">
    <location>
        <position position="289"/>
    </location>
</feature>
<evidence type="ECO:0000256" key="1">
    <source>
        <dbReference type="ARBA" id="ARBA00010835"/>
    </source>
</evidence>
<protein>
    <recommendedName>
        <fullName evidence="4 5">Peptide chain release factor 2</fullName>
        <shortName evidence="4">RF-2</shortName>
    </recommendedName>
</protein>
<dbReference type="SMART" id="SM00937">
    <property type="entry name" value="PCRF"/>
    <property type="match status" value="1"/>
</dbReference>
<dbReference type="Proteomes" id="UP000197003">
    <property type="component" value="Chromosome"/>
</dbReference>
<dbReference type="Pfam" id="PF00472">
    <property type="entry name" value="RF-1"/>
    <property type="match status" value="1"/>
</dbReference>
<name>A0A1Z3N9J7_BDEBC</name>
<reference evidence="8 9" key="1">
    <citation type="submission" date="2017-04" db="EMBL/GenBank/DDBJ databases">
        <title>Whole genome sequence of Bdellovibrio bacteriovorus strain SSB218315.</title>
        <authorList>
            <person name="Oyedara O."/>
            <person name="Rodriguez-Perez M.A."/>
        </authorList>
    </citation>
    <scope>NUCLEOTIDE SEQUENCE [LARGE SCALE GENOMIC DNA]</scope>
    <source>
        <strain evidence="8 9">SSB218315</strain>
    </source>
</reference>
<dbReference type="FunFam" id="3.30.160.20:FF:000010">
    <property type="entry name" value="Peptide chain release factor 2"/>
    <property type="match status" value="1"/>
</dbReference>
<dbReference type="OrthoDB" id="5289379at2"/>
<dbReference type="InterPro" id="IPR000352">
    <property type="entry name" value="Pep_chain_release_fac_I"/>
</dbReference>
<dbReference type="SUPFAM" id="SSF75620">
    <property type="entry name" value="Release factor"/>
    <property type="match status" value="1"/>
</dbReference>